<dbReference type="Proteomes" id="UP000324832">
    <property type="component" value="Unassembled WGS sequence"/>
</dbReference>
<dbReference type="GO" id="GO:0005886">
    <property type="term" value="C:plasma membrane"/>
    <property type="evidence" value="ECO:0007669"/>
    <property type="project" value="TreeGrafter"/>
</dbReference>
<keyword evidence="1" id="KW-0472">Membrane</keyword>
<dbReference type="PANTHER" id="PTHR12286">
    <property type="entry name" value="SACCHAROPINE DEHYDROGENASE-LIKE OXIDOREDUCTASE"/>
    <property type="match status" value="1"/>
</dbReference>
<dbReference type="GO" id="GO:0005811">
    <property type="term" value="C:lipid droplet"/>
    <property type="evidence" value="ECO:0007669"/>
    <property type="project" value="TreeGrafter"/>
</dbReference>
<dbReference type="GO" id="GO:0005739">
    <property type="term" value="C:mitochondrion"/>
    <property type="evidence" value="ECO:0007669"/>
    <property type="project" value="TreeGrafter"/>
</dbReference>
<keyword evidence="3" id="KW-1185">Reference proteome</keyword>
<evidence type="ECO:0008006" key="4">
    <source>
        <dbReference type="Google" id="ProtNLM"/>
    </source>
</evidence>
<organism evidence="2 3">
    <name type="scientific">Leptidea sinapis</name>
    <dbReference type="NCBI Taxonomy" id="189913"/>
    <lineage>
        <taxon>Eukaryota</taxon>
        <taxon>Metazoa</taxon>
        <taxon>Ecdysozoa</taxon>
        <taxon>Arthropoda</taxon>
        <taxon>Hexapoda</taxon>
        <taxon>Insecta</taxon>
        <taxon>Pterygota</taxon>
        <taxon>Neoptera</taxon>
        <taxon>Endopterygota</taxon>
        <taxon>Lepidoptera</taxon>
        <taxon>Glossata</taxon>
        <taxon>Ditrysia</taxon>
        <taxon>Papilionoidea</taxon>
        <taxon>Pieridae</taxon>
        <taxon>Dismorphiinae</taxon>
        <taxon>Leptidea</taxon>
    </lineage>
</organism>
<evidence type="ECO:0000313" key="2">
    <source>
        <dbReference type="EMBL" id="VVC97044.1"/>
    </source>
</evidence>
<keyword evidence="1" id="KW-0812">Transmembrane</keyword>
<keyword evidence="1" id="KW-1133">Transmembrane helix</keyword>
<dbReference type="PANTHER" id="PTHR12286:SF5">
    <property type="entry name" value="SACCHAROPINE DEHYDROGENASE-LIKE OXIDOREDUCTASE"/>
    <property type="match status" value="1"/>
</dbReference>
<accession>A0A5E4QFG8</accession>
<name>A0A5E4QFG8_9NEOP</name>
<evidence type="ECO:0000313" key="3">
    <source>
        <dbReference type="Proteomes" id="UP000324832"/>
    </source>
</evidence>
<feature type="transmembrane region" description="Helical" evidence="1">
    <location>
        <begin position="155"/>
        <end position="177"/>
    </location>
</feature>
<dbReference type="Gene3D" id="3.40.50.720">
    <property type="entry name" value="NAD(P)-binding Rossmann-like Domain"/>
    <property type="match status" value="1"/>
</dbReference>
<dbReference type="EMBL" id="FZQP02003001">
    <property type="protein sequence ID" value="VVC97044.1"/>
    <property type="molecule type" value="Genomic_DNA"/>
</dbReference>
<dbReference type="GO" id="GO:0009247">
    <property type="term" value="P:glycolipid biosynthetic process"/>
    <property type="evidence" value="ECO:0007669"/>
    <property type="project" value="TreeGrafter"/>
</dbReference>
<proteinExistence type="predicted"/>
<evidence type="ECO:0000256" key="1">
    <source>
        <dbReference type="SAM" id="Phobius"/>
    </source>
</evidence>
<gene>
    <name evidence="2" type="ORF">LSINAPIS_LOCUS8419</name>
</gene>
<reference evidence="2 3" key="1">
    <citation type="submission" date="2017-07" db="EMBL/GenBank/DDBJ databases">
        <authorList>
            <person name="Talla V."/>
            <person name="Backstrom N."/>
        </authorList>
    </citation>
    <scope>NUCLEOTIDE SEQUENCE [LARGE SCALE GENOMIC DNA]</scope>
</reference>
<sequence>MCAAAKVVINCCGPYYQCGEAVVRAAIGTTTHYLDVCSEPTYEVAARKAGVLVINACGLGCVPVDLGVLYLEQCFNGTLNSVEAYLVRQQSGETIANGSKTRQSCSLKFEPELKPRWCIPYPGADEAVVNRTQHYFYKENNKRPVQFKRYHSSPFFLGSILALIGSIILWMICRVFCMSKFLIRHPRLCSLGIVTYGDPDESFMRQLSFEHKLVGVGWKGEPRGQPTDEIIARVYWRCFHARGCL</sequence>
<protein>
    <recommendedName>
        <fullName evidence="4">Saccharopine dehydrogenase NADP binding domain-containing protein</fullName>
    </recommendedName>
</protein>
<dbReference type="AlphaFoldDB" id="A0A5E4QFG8"/>
<dbReference type="InterPro" id="IPR051276">
    <property type="entry name" value="Saccharopine_DH-like_oxidrdct"/>
</dbReference>